<evidence type="ECO:0000256" key="2">
    <source>
        <dbReference type="ARBA" id="ARBA00022448"/>
    </source>
</evidence>
<dbReference type="InterPro" id="IPR011701">
    <property type="entry name" value="MFS"/>
</dbReference>
<keyword evidence="2" id="KW-0813">Transport</keyword>
<feature type="transmembrane region" description="Helical" evidence="7">
    <location>
        <begin position="455"/>
        <end position="475"/>
    </location>
</feature>
<feature type="transmembrane region" description="Helical" evidence="7">
    <location>
        <begin position="369"/>
        <end position="392"/>
    </location>
</feature>
<dbReference type="GO" id="GO:0005886">
    <property type="term" value="C:plasma membrane"/>
    <property type="evidence" value="ECO:0007669"/>
    <property type="project" value="UniProtKB-SubCell"/>
</dbReference>
<dbReference type="Pfam" id="PF07690">
    <property type="entry name" value="MFS_1"/>
    <property type="match status" value="1"/>
</dbReference>
<feature type="transmembrane region" description="Helical" evidence="7">
    <location>
        <begin position="153"/>
        <end position="173"/>
    </location>
</feature>
<sequence length="539" mass="60662">MTISDKFLKGFTNKRELSNIILFSLGKFVSLFGTFIYSFAIGLYVLKLTGSGLSFATTLAFSTLPMVIINPIGGVLADRLNRKVLVVLMDLFNGILLIGLYFLSLSYGLSLMMIYISTFIMTSFMTILDISFEAAKPNIVSDNNLMNVNSISKIIDSLSTILGPMIGGVLFAIVDIKLFIIVNGISFLFSGISEMFIDFKFNYKKELCGEKKDINFIGDMKQGLEYMMDKREIVDLFTILIILNFSIGLSITVPLPVIINNILKLGPKYLGIIQGLLPIGLIIGAIFVKKVNKGLSYNKILILMSFVLAICIIFIGLPILPFNFISNKTVLLIYYSLIMWIIGIAISLVDIPLLSIIQKNIDDEYRGRVLGLILSIAKIISPVVFIISGFLIGLVPIYLLQLIASLVLFISNIVHLKSNNIHFEFKRSLVSTVKISLIFFSLELIMFIITRPKNIEMFFFIFIFAFLLLLLENILNQKPNNSSYHNVQIYEIITVDIFRQEDAHSKWRRIYGGLFDEINPGYSICILINFLGYVLAILK</sequence>
<feature type="transmembrane region" description="Helical" evidence="7">
    <location>
        <begin position="20"/>
        <end position="46"/>
    </location>
</feature>
<evidence type="ECO:0000256" key="6">
    <source>
        <dbReference type="ARBA" id="ARBA00023136"/>
    </source>
</evidence>
<evidence type="ECO:0000256" key="5">
    <source>
        <dbReference type="ARBA" id="ARBA00022989"/>
    </source>
</evidence>
<proteinExistence type="predicted"/>
<evidence type="ECO:0000256" key="3">
    <source>
        <dbReference type="ARBA" id="ARBA00022475"/>
    </source>
</evidence>
<evidence type="ECO:0000313" key="9">
    <source>
        <dbReference type="Proteomes" id="UP000190285"/>
    </source>
</evidence>
<dbReference type="STRING" id="36842.SAMN02194393_00978"/>
<accession>A0A1T5J7T1</accession>
<evidence type="ECO:0000313" key="8">
    <source>
        <dbReference type="EMBL" id="SKC47318.1"/>
    </source>
</evidence>
<feature type="transmembrane region" description="Helical" evidence="7">
    <location>
        <begin position="236"/>
        <end position="263"/>
    </location>
</feature>
<reference evidence="8 9" key="1">
    <citation type="submission" date="2017-02" db="EMBL/GenBank/DDBJ databases">
        <authorList>
            <person name="Peterson S.W."/>
        </authorList>
    </citation>
    <scope>NUCLEOTIDE SEQUENCE [LARGE SCALE GENOMIC DNA]</scope>
    <source>
        <strain evidence="8 9">M1</strain>
    </source>
</reference>
<dbReference type="PANTHER" id="PTHR43266:SF9">
    <property type="entry name" value="PERMEASE, MAJOR FACILITATOR SUPERFAMILY-RELATED"/>
    <property type="match status" value="1"/>
</dbReference>
<feature type="transmembrane region" description="Helical" evidence="7">
    <location>
        <begin position="179"/>
        <end position="197"/>
    </location>
</feature>
<feature type="transmembrane region" description="Helical" evidence="7">
    <location>
        <begin position="332"/>
        <end position="357"/>
    </location>
</feature>
<feature type="transmembrane region" description="Helical" evidence="7">
    <location>
        <begin position="300"/>
        <end position="320"/>
    </location>
</feature>
<dbReference type="OrthoDB" id="9775268at2"/>
<comment type="subcellular location">
    <subcellularLocation>
        <location evidence="1">Cell membrane</location>
        <topology evidence="1">Multi-pass membrane protein</topology>
    </subcellularLocation>
</comment>
<dbReference type="AlphaFoldDB" id="A0A1T5J7T1"/>
<dbReference type="EMBL" id="FUZT01000002">
    <property type="protein sequence ID" value="SKC47318.1"/>
    <property type="molecule type" value="Genomic_DNA"/>
</dbReference>
<organism evidence="8 9">
    <name type="scientific">Maledivibacter halophilus</name>
    <dbReference type="NCBI Taxonomy" id="36842"/>
    <lineage>
        <taxon>Bacteria</taxon>
        <taxon>Bacillati</taxon>
        <taxon>Bacillota</taxon>
        <taxon>Clostridia</taxon>
        <taxon>Peptostreptococcales</taxon>
        <taxon>Caminicellaceae</taxon>
        <taxon>Maledivibacter</taxon>
    </lineage>
</organism>
<keyword evidence="4 7" id="KW-0812">Transmembrane</keyword>
<dbReference type="PANTHER" id="PTHR43266">
    <property type="entry name" value="MACROLIDE-EFFLUX PROTEIN"/>
    <property type="match status" value="1"/>
</dbReference>
<feature type="transmembrane region" description="Helical" evidence="7">
    <location>
        <begin position="269"/>
        <end position="288"/>
    </location>
</feature>
<dbReference type="CDD" id="cd06173">
    <property type="entry name" value="MFS_MefA_like"/>
    <property type="match status" value="1"/>
</dbReference>
<evidence type="ECO:0000256" key="1">
    <source>
        <dbReference type="ARBA" id="ARBA00004651"/>
    </source>
</evidence>
<protein>
    <submittedName>
        <fullName evidence="8">Nitrate/nitrite transporter</fullName>
    </submittedName>
</protein>
<keyword evidence="9" id="KW-1185">Reference proteome</keyword>
<feature type="transmembrane region" description="Helical" evidence="7">
    <location>
        <begin position="109"/>
        <end position="132"/>
    </location>
</feature>
<feature type="transmembrane region" description="Helical" evidence="7">
    <location>
        <begin position="398"/>
        <end position="416"/>
    </location>
</feature>
<evidence type="ECO:0000256" key="4">
    <source>
        <dbReference type="ARBA" id="ARBA00022692"/>
    </source>
</evidence>
<evidence type="ECO:0000256" key="7">
    <source>
        <dbReference type="SAM" id="Phobius"/>
    </source>
</evidence>
<dbReference type="SUPFAM" id="SSF103473">
    <property type="entry name" value="MFS general substrate transporter"/>
    <property type="match status" value="1"/>
</dbReference>
<feature type="transmembrane region" description="Helical" evidence="7">
    <location>
        <begin position="428"/>
        <end position="449"/>
    </location>
</feature>
<feature type="transmembrane region" description="Helical" evidence="7">
    <location>
        <begin position="518"/>
        <end position="538"/>
    </location>
</feature>
<feature type="transmembrane region" description="Helical" evidence="7">
    <location>
        <begin position="52"/>
        <end position="72"/>
    </location>
</feature>
<feature type="transmembrane region" description="Helical" evidence="7">
    <location>
        <begin position="84"/>
        <end position="103"/>
    </location>
</feature>
<dbReference type="Proteomes" id="UP000190285">
    <property type="component" value="Unassembled WGS sequence"/>
</dbReference>
<dbReference type="GO" id="GO:0022857">
    <property type="term" value="F:transmembrane transporter activity"/>
    <property type="evidence" value="ECO:0007669"/>
    <property type="project" value="InterPro"/>
</dbReference>
<keyword evidence="6 7" id="KW-0472">Membrane</keyword>
<keyword evidence="3" id="KW-1003">Cell membrane</keyword>
<gene>
    <name evidence="8" type="ORF">SAMN02194393_00978</name>
</gene>
<dbReference type="InterPro" id="IPR036259">
    <property type="entry name" value="MFS_trans_sf"/>
</dbReference>
<dbReference type="RefSeq" id="WP_079489788.1">
    <property type="nucleotide sequence ID" value="NZ_FUZT01000002.1"/>
</dbReference>
<name>A0A1T5J7T1_9FIRM</name>
<keyword evidence="5 7" id="KW-1133">Transmembrane helix</keyword>
<dbReference type="Gene3D" id="1.20.1250.20">
    <property type="entry name" value="MFS general substrate transporter like domains"/>
    <property type="match status" value="1"/>
</dbReference>